<reference evidence="4" key="2">
    <citation type="submission" date="2013-09" db="EMBL/GenBank/DDBJ databases">
        <title>Draft genome sequence of Alistipes putredinis (DSM 17216).</title>
        <authorList>
            <person name="Sudarsanam P."/>
            <person name="Ley R."/>
            <person name="Guruge J."/>
            <person name="Turnbaugh P.J."/>
            <person name="Mahowald M."/>
            <person name="Liep D."/>
            <person name="Gordon J."/>
        </authorList>
    </citation>
    <scope>NUCLEOTIDE SEQUENCE</scope>
    <source>
        <strain evidence="4">DSM 17216</strain>
    </source>
</reference>
<comment type="caution">
    <text evidence="4">The sequence shown here is derived from an EMBL/GenBank/DDBJ whole genome shotgun (WGS) entry which is preliminary data.</text>
</comment>
<dbReference type="SUPFAM" id="SSF52283">
    <property type="entry name" value="Formate/glycerate dehydrogenase catalytic domain-like"/>
    <property type="match status" value="1"/>
</dbReference>
<evidence type="ECO:0000259" key="3">
    <source>
        <dbReference type="Pfam" id="PF02826"/>
    </source>
</evidence>
<evidence type="ECO:0000259" key="2">
    <source>
        <dbReference type="Pfam" id="PF00389"/>
    </source>
</evidence>
<dbReference type="SUPFAM" id="SSF51735">
    <property type="entry name" value="NAD(P)-binding Rossmann-fold domains"/>
    <property type="match status" value="1"/>
</dbReference>
<dbReference type="eggNOG" id="COG0111">
    <property type="taxonomic scope" value="Bacteria"/>
</dbReference>
<organism evidence="4 5">
    <name type="scientific">Alistipes putredinis DSM 17216</name>
    <dbReference type="NCBI Taxonomy" id="445970"/>
    <lineage>
        <taxon>Bacteria</taxon>
        <taxon>Pseudomonadati</taxon>
        <taxon>Bacteroidota</taxon>
        <taxon>Bacteroidia</taxon>
        <taxon>Bacteroidales</taxon>
        <taxon>Rikenellaceae</taxon>
        <taxon>Alistipes</taxon>
    </lineage>
</organism>
<keyword evidence="5" id="KW-1185">Reference proteome</keyword>
<dbReference type="GO" id="GO:0033711">
    <property type="term" value="F:4-phosphoerythronate dehydrogenase activity"/>
    <property type="evidence" value="ECO:0007669"/>
    <property type="project" value="UniProtKB-EC"/>
</dbReference>
<dbReference type="Proteomes" id="UP000005819">
    <property type="component" value="Unassembled WGS sequence"/>
</dbReference>
<dbReference type="PANTHER" id="PTHR42938:SF47">
    <property type="entry name" value="HYDROXYPYRUVATE REDUCTASE"/>
    <property type="match status" value="1"/>
</dbReference>
<evidence type="ECO:0000313" key="5">
    <source>
        <dbReference type="Proteomes" id="UP000005819"/>
    </source>
</evidence>
<dbReference type="Pfam" id="PF00389">
    <property type="entry name" value="2-Hacid_dh"/>
    <property type="match status" value="1"/>
</dbReference>
<proteinExistence type="inferred from homology"/>
<protein>
    <submittedName>
        <fullName evidence="4">4-phosphoerythronate dehydrogenase</fullName>
        <ecNumber evidence="4">1.1.1.290</ecNumber>
    </submittedName>
</protein>
<feature type="domain" description="D-isomer specific 2-hydroxyacid dehydrogenase catalytic" evidence="2">
    <location>
        <begin position="69"/>
        <end position="355"/>
    </location>
</feature>
<dbReference type="EMBL" id="ABFK02000016">
    <property type="protein sequence ID" value="EDS04512.1"/>
    <property type="molecule type" value="Genomic_DNA"/>
</dbReference>
<dbReference type="PANTHER" id="PTHR42938">
    <property type="entry name" value="FORMATE DEHYDROGENASE 1"/>
    <property type="match status" value="1"/>
</dbReference>
<dbReference type="EC" id="1.1.1.290" evidence="4"/>
<dbReference type="Pfam" id="PF02826">
    <property type="entry name" value="2-Hacid_dh_C"/>
    <property type="match status" value="1"/>
</dbReference>
<dbReference type="CDD" id="cd12174">
    <property type="entry name" value="PGDH_like_3"/>
    <property type="match status" value="1"/>
</dbReference>
<gene>
    <name evidence="4" type="primary">pdxB</name>
    <name evidence="4" type="ORF">ALIPUT_00383</name>
</gene>
<dbReference type="HOGENOM" id="CLU_019796_1_3_10"/>
<feature type="domain" description="D-isomer specific 2-hydroxyacid dehydrogenase NAD-binding" evidence="3">
    <location>
        <begin position="174"/>
        <end position="305"/>
    </location>
</feature>
<accession>B0MT62</accession>
<dbReference type="InterPro" id="IPR006140">
    <property type="entry name" value="D-isomer_DH_NAD-bd"/>
</dbReference>
<dbReference type="InterPro" id="IPR006139">
    <property type="entry name" value="D-isomer_2_OHA_DH_cat_dom"/>
</dbReference>
<dbReference type="GO" id="GO:0051287">
    <property type="term" value="F:NAD binding"/>
    <property type="evidence" value="ECO:0007669"/>
    <property type="project" value="InterPro"/>
</dbReference>
<sequence>MAQFFTFTPKRKEDGAIDFYTLMDVFDERKEDGTTSPAGHGERKIKFNDMKVLIATEKPFAKKAVDGIKKIITDAGYEVALLEKYTDKAQLLAAVADANALIIRSDKVTAEVIEAAKNLKIVVRAGAGYDNVDLAAATAKGIVVMNTPGQNSNAVAELALGMMVFMARNQFTPGTGSELKGKTLAIHAYGNVGKLVGRKGKALGMNVIAFDPFITDAKVFEADGVKKVDSIEELYAQADYLSLHIPATEQTKKSIGHKLMTSMPKGATLVNTARKEVIDEAGVIQAMTEREDLKYITDIAPEAAAEMSEKFGKRFFATPKKMGAETAEANINAGLAAANQIVDFFKTGNTRFQVNK</sequence>
<evidence type="ECO:0000313" key="4">
    <source>
        <dbReference type="EMBL" id="EDS04512.1"/>
    </source>
</evidence>
<name>B0MT62_9BACT</name>
<keyword evidence="1 4" id="KW-0560">Oxidoreductase</keyword>
<dbReference type="AlphaFoldDB" id="B0MT62"/>
<evidence type="ECO:0000256" key="1">
    <source>
        <dbReference type="RuleBase" id="RU003719"/>
    </source>
</evidence>
<dbReference type="FunFam" id="3.40.50.720:FF:000492">
    <property type="entry name" value="D3-phosphoglycerate dehydrogenase, putative"/>
    <property type="match status" value="1"/>
</dbReference>
<dbReference type="Gene3D" id="3.40.50.720">
    <property type="entry name" value="NAD(P)-binding Rossmann-like Domain"/>
    <property type="match status" value="2"/>
</dbReference>
<comment type="similarity">
    <text evidence="1">Belongs to the D-isomer specific 2-hydroxyacid dehydrogenase family.</text>
</comment>
<reference evidence="4" key="1">
    <citation type="submission" date="2007-10" db="EMBL/GenBank/DDBJ databases">
        <authorList>
            <person name="Fulton L."/>
            <person name="Clifton S."/>
            <person name="Fulton B."/>
            <person name="Xu J."/>
            <person name="Minx P."/>
            <person name="Pepin K.H."/>
            <person name="Johnson M."/>
            <person name="Thiruvilangam P."/>
            <person name="Bhonagiri V."/>
            <person name="Nash W.E."/>
            <person name="Mardis E.R."/>
            <person name="Wilson R.K."/>
        </authorList>
    </citation>
    <scope>NUCLEOTIDE SEQUENCE [LARGE SCALE GENOMIC DNA]</scope>
    <source>
        <strain evidence="4">DSM 17216</strain>
    </source>
</reference>
<dbReference type="InterPro" id="IPR036291">
    <property type="entry name" value="NAD(P)-bd_dom_sf"/>
</dbReference>